<accession>A0A9J6BXR9</accession>
<protein>
    <recommendedName>
        <fullName evidence="2">ENTH domain-containing protein</fullName>
    </recommendedName>
</protein>
<dbReference type="PANTHER" id="PTHR12276:SF45">
    <property type="entry name" value="CLATHRIN INTERACTOR 1"/>
    <property type="match status" value="1"/>
</dbReference>
<dbReference type="EMBL" id="JADBJN010000002">
    <property type="protein sequence ID" value="KAG5674692.1"/>
    <property type="molecule type" value="Genomic_DNA"/>
</dbReference>
<keyword evidence="4" id="KW-1185">Reference proteome</keyword>
<feature type="domain" description="ENTH" evidence="2">
    <location>
        <begin position="13"/>
        <end position="146"/>
    </location>
</feature>
<dbReference type="GO" id="GO:0006897">
    <property type="term" value="P:endocytosis"/>
    <property type="evidence" value="ECO:0007669"/>
    <property type="project" value="TreeGrafter"/>
</dbReference>
<feature type="region of interest" description="Disordered" evidence="1">
    <location>
        <begin position="203"/>
        <end position="254"/>
    </location>
</feature>
<dbReference type="GO" id="GO:0005768">
    <property type="term" value="C:endosome"/>
    <property type="evidence" value="ECO:0007669"/>
    <property type="project" value="TreeGrafter"/>
</dbReference>
<reference evidence="3" key="1">
    <citation type="submission" date="2021-03" db="EMBL/GenBank/DDBJ databases">
        <title>Chromosome level genome of the anhydrobiotic midge Polypedilum vanderplanki.</title>
        <authorList>
            <person name="Yoshida Y."/>
            <person name="Kikawada T."/>
            <person name="Gusev O."/>
        </authorList>
    </citation>
    <scope>NUCLEOTIDE SEQUENCE</scope>
    <source>
        <strain evidence="3">NIAS01</strain>
        <tissue evidence="3">Whole body or cell culture</tissue>
    </source>
</reference>
<dbReference type="InterPro" id="IPR013809">
    <property type="entry name" value="ENTH"/>
</dbReference>
<dbReference type="GO" id="GO:0005886">
    <property type="term" value="C:plasma membrane"/>
    <property type="evidence" value="ECO:0007669"/>
    <property type="project" value="TreeGrafter"/>
</dbReference>
<evidence type="ECO:0000259" key="2">
    <source>
        <dbReference type="PROSITE" id="PS50942"/>
    </source>
</evidence>
<dbReference type="AlphaFoldDB" id="A0A9J6BXR9"/>
<dbReference type="GO" id="GO:0005543">
    <property type="term" value="F:phospholipid binding"/>
    <property type="evidence" value="ECO:0007669"/>
    <property type="project" value="TreeGrafter"/>
</dbReference>
<comment type="caution">
    <text evidence="3">The sequence shown here is derived from an EMBL/GenBank/DDBJ whole genome shotgun (WGS) entry which is preliminary data.</text>
</comment>
<name>A0A9J6BXR9_POLVA</name>
<organism evidence="3 4">
    <name type="scientific">Polypedilum vanderplanki</name>
    <name type="common">Sleeping chironomid midge</name>
    <dbReference type="NCBI Taxonomy" id="319348"/>
    <lineage>
        <taxon>Eukaryota</taxon>
        <taxon>Metazoa</taxon>
        <taxon>Ecdysozoa</taxon>
        <taxon>Arthropoda</taxon>
        <taxon>Hexapoda</taxon>
        <taxon>Insecta</taxon>
        <taxon>Pterygota</taxon>
        <taxon>Neoptera</taxon>
        <taxon>Endopterygota</taxon>
        <taxon>Diptera</taxon>
        <taxon>Nematocera</taxon>
        <taxon>Chironomoidea</taxon>
        <taxon>Chironomidae</taxon>
        <taxon>Chironominae</taxon>
        <taxon>Polypedilum</taxon>
        <taxon>Polypedilum</taxon>
    </lineage>
</organism>
<dbReference type="PROSITE" id="PS50942">
    <property type="entry name" value="ENTH"/>
    <property type="match status" value="1"/>
</dbReference>
<dbReference type="InterPro" id="IPR008942">
    <property type="entry name" value="ENTH_VHS"/>
</dbReference>
<dbReference type="OrthoDB" id="4033880at2759"/>
<dbReference type="Proteomes" id="UP001107558">
    <property type="component" value="Chromosome 2"/>
</dbReference>
<evidence type="ECO:0000256" key="1">
    <source>
        <dbReference type="SAM" id="MobiDB-lite"/>
    </source>
</evidence>
<dbReference type="GO" id="GO:0030125">
    <property type="term" value="C:clathrin vesicle coat"/>
    <property type="evidence" value="ECO:0007669"/>
    <property type="project" value="TreeGrafter"/>
</dbReference>
<dbReference type="SUPFAM" id="SSF48464">
    <property type="entry name" value="ENTH/VHS domain"/>
    <property type="match status" value="1"/>
</dbReference>
<dbReference type="CDD" id="cd16989">
    <property type="entry name" value="ENTH_EpsinR"/>
    <property type="match status" value="1"/>
</dbReference>
<dbReference type="Gene3D" id="1.25.40.90">
    <property type="match status" value="1"/>
</dbReference>
<evidence type="ECO:0000313" key="3">
    <source>
        <dbReference type="EMBL" id="KAG5674692.1"/>
    </source>
</evidence>
<evidence type="ECO:0000313" key="4">
    <source>
        <dbReference type="Proteomes" id="UP001107558"/>
    </source>
</evidence>
<dbReference type="GO" id="GO:0030276">
    <property type="term" value="F:clathrin binding"/>
    <property type="evidence" value="ECO:0007669"/>
    <property type="project" value="TreeGrafter"/>
</dbReference>
<dbReference type="SMART" id="SM00273">
    <property type="entry name" value="ENTH"/>
    <property type="match status" value="1"/>
</dbReference>
<dbReference type="PANTHER" id="PTHR12276">
    <property type="entry name" value="EPSIN/ENT-RELATED"/>
    <property type="match status" value="1"/>
</dbReference>
<feature type="compositionally biased region" description="Polar residues" evidence="1">
    <location>
        <begin position="229"/>
        <end position="249"/>
    </location>
</feature>
<sequence>MWKVREIADKVTNVVMNYTEIEGKVREATNDDPWGPTGPLMQELAHATFTYEHFPEVMSMLWRRMLQDNKTNWRRTYKATLLLSYLVKNGSERVVTSAREHIYDLRSLENYTFVDENGKDQGINVRHKVRDLIEFIQDDDRLREERKKAKKNKDKYIGMSSDAMGGGMRSFDDFRYRESFNTSRNHEEKGYSDQTEYDYQYECEREDSDTESGGGGNRNAKRYRDKARSNSPSATSNTQDNNVVTSAPTFKNDDKKIPISVKAPVTKSTISNAAALASRVTKRIDMGAATNYGKDLGINSPTHRNTHSEDLFGSDNTSSVVMTKSNTNNLDDIFEDSVDDFNPRAEEYTAAPQTADFGDFESAFGSNSTSQKVVNAPTATIKATPIVSNDFADFSSAFNSNSSSSQSTNIVSGLDGGDNFLFCSPTTSNKQSTVNTNNNLLSADLFGNSVITSAFTNQSANKDLLSDFGDLTLNPTTPQGELIKIFNFKVILYDLIDGS</sequence>
<dbReference type="FunFam" id="1.25.40.90:FF:000006">
    <property type="entry name" value="Clathrin interactor 1"/>
    <property type="match status" value="1"/>
</dbReference>
<gene>
    <name evidence="3" type="ORF">PVAND_004644</name>
</gene>
<dbReference type="Pfam" id="PF01417">
    <property type="entry name" value="ENTH"/>
    <property type="match status" value="1"/>
</dbReference>
<proteinExistence type="predicted"/>